<organism evidence="2 3">
    <name type="scientific">Ignelater luminosus</name>
    <name type="common">Cucubano</name>
    <name type="synonym">Pyrophorus luminosus</name>
    <dbReference type="NCBI Taxonomy" id="2038154"/>
    <lineage>
        <taxon>Eukaryota</taxon>
        <taxon>Metazoa</taxon>
        <taxon>Ecdysozoa</taxon>
        <taxon>Arthropoda</taxon>
        <taxon>Hexapoda</taxon>
        <taxon>Insecta</taxon>
        <taxon>Pterygota</taxon>
        <taxon>Neoptera</taxon>
        <taxon>Endopterygota</taxon>
        <taxon>Coleoptera</taxon>
        <taxon>Polyphaga</taxon>
        <taxon>Elateriformia</taxon>
        <taxon>Elateroidea</taxon>
        <taxon>Elateridae</taxon>
        <taxon>Agrypninae</taxon>
        <taxon>Pyrophorini</taxon>
        <taxon>Ignelater</taxon>
    </lineage>
</organism>
<proteinExistence type="predicted"/>
<feature type="compositionally biased region" description="Low complexity" evidence="1">
    <location>
        <begin position="123"/>
        <end position="132"/>
    </location>
</feature>
<sequence length="173" mass="18925">MRTSKPLWRPNNTSMWGWMSSAGPGELVRASPHMTPKEYVAEPTFTPINRDLDLPSTSGISAESIFASQPGALAISESPTILSRFQKFRLKENENEKSKMLAAKMNKASKPQAPKETRVQNANDNNSSGSDGQFSLHKSSDHMNLLSMEESEVNEANGVDNLAAGDFVLATRV</sequence>
<gene>
    <name evidence="2" type="ORF">ILUMI_01810</name>
</gene>
<name>A0A8K0DIW2_IGNLU</name>
<accession>A0A8K0DIW2</accession>
<evidence type="ECO:0000256" key="1">
    <source>
        <dbReference type="SAM" id="MobiDB-lite"/>
    </source>
</evidence>
<dbReference type="AlphaFoldDB" id="A0A8K0DIW2"/>
<protein>
    <submittedName>
        <fullName evidence="2">Uncharacterized protein</fullName>
    </submittedName>
</protein>
<reference evidence="2" key="1">
    <citation type="submission" date="2019-08" db="EMBL/GenBank/DDBJ databases">
        <title>The genome of the North American firefly Photinus pyralis.</title>
        <authorList>
            <consortium name="Photinus pyralis genome working group"/>
            <person name="Fallon T.R."/>
            <person name="Sander Lower S.E."/>
            <person name="Weng J.-K."/>
        </authorList>
    </citation>
    <scope>NUCLEOTIDE SEQUENCE</scope>
    <source>
        <strain evidence="2">TRF0915ILg1</strain>
        <tissue evidence="2">Whole body</tissue>
    </source>
</reference>
<keyword evidence="3" id="KW-1185">Reference proteome</keyword>
<comment type="caution">
    <text evidence="2">The sequence shown here is derived from an EMBL/GenBank/DDBJ whole genome shotgun (WGS) entry which is preliminary data.</text>
</comment>
<dbReference type="EMBL" id="VTPC01000791">
    <property type="protein sequence ID" value="KAF2904352.1"/>
    <property type="molecule type" value="Genomic_DNA"/>
</dbReference>
<evidence type="ECO:0000313" key="3">
    <source>
        <dbReference type="Proteomes" id="UP000801492"/>
    </source>
</evidence>
<feature type="region of interest" description="Disordered" evidence="1">
    <location>
        <begin position="96"/>
        <end position="138"/>
    </location>
</feature>
<dbReference type="Proteomes" id="UP000801492">
    <property type="component" value="Unassembled WGS sequence"/>
</dbReference>
<evidence type="ECO:0000313" key="2">
    <source>
        <dbReference type="EMBL" id="KAF2904352.1"/>
    </source>
</evidence>